<dbReference type="Pfam" id="PF03780">
    <property type="entry name" value="Asp23"/>
    <property type="match status" value="1"/>
</dbReference>
<feature type="compositionally biased region" description="Low complexity" evidence="2">
    <location>
        <begin position="236"/>
        <end position="248"/>
    </location>
</feature>
<dbReference type="EMBL" id="CP028137">
    <property type="protein sequence ID" value="AZZ53652.1"/>
    <property type="molecule type" value="Genomic_DNA"/>
</dbReference>
<dbReference type="KEGG" id="rfs:C1I64_17505"/>
<name>A0A3T0T515_9MICO</name>
<feature type="compositionally biased region" description="Low complexity" evidence="2">
    <location>
        <begin position="261"/>
        <end position="280"/>
    </location>
</feature>
<feature type="compositionally biased region" description="Basic and acidic residues" evidence="2">
    <location>
        <begin position="134"/>
        <end position="177"/>
    </location>
</feature>
<protein>
    <submittedName>
        <fullName evidence="3">Asp23/Gls24 family protein</fullName>
    </submittedName>
</protein>
<evidence type="ECO:0000256" key="1">
    <source>
        <dbReference type="ARBA" id="ARBA00005721"/>
    </source>
</evidence>
<reference evidence="3 4" key="1">
    <citation type="submission" date="2018-03" db="EMBL/GenBank/DDBJ databases">
        <title>Bacteriophage NCPPB3778 and a type I-E CRISPR drive the evolution of the US Biological Select Agent, Rathayibacter toxicus.</title>
        <authorList>
            <person name="Davis E.W.II."/>
            <person name="Tabima J.F."/>
            <person name="Weisberg A.J."/>
            <person name="Dantas Lopes L."/>
            <person name="Wiseman M.S."/>
            <person name="Wiseman M.S."/>
            <person name="Pupko T."/>
            <person name="Belcher M.S."/>
            <person name="Sechler A.J."/>
            <person name="Tancos M.A."/>
            <person name="Schroeder B.K."/>
            <person name="Murray T.D."/>
            <person name="Luster D.G."/>
            <person name="Schneider W.L."/>
            <person name="Rogers E."/>
            <person name="Andreote F.D."/>
            <person name="Grunwald N.J."/>
            <person name="Putnam M.L."/>
            <person name="Chang J.H."/>
        </authorList>
    </citation>
    <scope>NUCLEOTIDE SEQUENCE [LARGE SCALE GENOMIC DNA]</scope>
    <source>
        <strain evidence="3 4">DSM 15932</strain>
    </source>
</reference>
<feature type="region of interest" description="Disordered" evidence="2">
    <location>
        <begin position="192"/>
        <end position="289"/>
    </location>
</feature>
<feature type="compositionally biased region" description="Acidic residues" evidence="2">
    <location>
        <begin position="225"/>
        <end position="235"/>
    </location>
</feature>
<feature type="region of interest" description="Disordered" evidence="2">
    <location>
        <begin position="123"/>
        <end position="177"/>
    </location>
</feature>
<dbReference type="InterPro" id="IPR005531">
    <property type="entry name" value="Asp23"/>
</dbReference>
<evidence type="ECO:0000313" key="3">
    <source>
        <dbReference type="EMBL" id="AZZ53652.1"/>
    </source>
</evidence>
<dbReference type="AlphaFoldDB" id="A0A3T0T515"/>
<organism evidence="3 4">
    <name type="scientific">Rathayibacter festucae DSM 15932</name>
    <dbReference type="NCBI Taxonomy" id="1328866"/>
    <lineage>
        <taxon>Bacteria</taxon>
        <taxon>Bacillati</taxon>
        <taxon>Actinomycetota</taxon>
        <taxon>Actinomycetes</taxon>
        <taxon>Micrococcales</taxon>
        <taxon>Microbacteriaceae</taxon>
        <taxon>Rathayibacter</taxon>
    </lineage>
</organism>
<proteinExistence type="inferred from homology"/>
<gene>
    <name evidence="3" type="ORF">C1I64_17505</name>
</gene>
<dbReference type="RefSeq" id="WP_127888092.1">
    <property type="nucleotide sequence ID" value="NZ_CP028137.1"/>
</dbReference>
<evidence type="ECO:0000256" key="2">
    <source>
        <dbReference type="SAM" id="MobiDB-lite"/>
    </source>
</evidence>
<comment type="similarity">
    <text evidence="1">Belongs to the asp23 family.</text>
</comment>
<dbReference type="Proteomes" id="UP000285317">
    <property type="component" value="Chromosome"/>
</dbReference>
<evidence type="ECO:0000313" key="4">
    <source>
        <dbReference type="Proteomes" id="UP000285317"/>
    </source>
</evidence>
<sequence length="289" mass="29705">MTDTVGTNDLRAIDGAHPEDESIERLLATAAAETTAGVTGVHHLGGAAARTLDRATRAVLGTSTSPGVSIARVDGALVLDLDLVSEYPRPVQEVIDAVREQVGKAAAQLTHERVVVNVNVTDVHGPFDPIEVPDSEREDGPSLVEKAGDAMDSAREKGGAALDSAREKGAAALDTARERTADALDDASDRLDEAADRAAESDATADSLSDEVATRPARVERDADADADADSDSDAVETVVVTADAPAAEFVVRVEVEPVDDSASADAASAADTSADGSDVADAERRGSE</sequence>
<accession>A0A3T0T515</accession>